<proteinExistence type="predicted"/>
<name>A0A919FWR7_9ACTN</name>
<dbReference type="AlphaFoldDB" id="A0A919FWR7"/>
<dbReference type="Proteomes" id="UP000603708">
    <property type="component" value="Unassembled WGS sequence"/>
</dbReference>
<dbReference type="EMBL" id="BNCD01000003">
    <property type="protein sequence ID" value="GHH73805.1"/>
    <property type="molecule type" value="Genomic_DNA"/>
</dbReference>
<protein>
    <submittedName>
        <fullName evidence="1">Uncharacterized protein</fullName>
    </submittedName>
</protein>
<evidence type="ECO:0000313" key="2">
    <source>
        <dbReference type="Proteomes" id="UP000603708"/>
    </source>
</evidence>
<evidence type="ECO:0000313" key="1">
    <source>
        <dbReference type="EMBL" id="GHH73805.1"/>
    </source>
</evidence>
<comment type="caution">
    <text evidence="1">The sequence shown here is derived from an EMBL/GenBank/DDBJ whole genome shotgun (WGS) entry which is preliminary data.</text>
</comment>
<gene>
    <name evidence="1" type="ORF">GCM10018793_13230</name>
</gene>
<organism evidence="1 2">
    <name type="scientific">Streptomyces sulfonofaciens</name>
    <dbReference type="NCBI Taxonomy" id="68272"/>
    <lineage>
        <taxon>Bacteria</taxon>
        <taxon>Bacillati</taxon>
        <taxon>Actinomycetota</taxon>
        <taxon>Actinomycetes</taxon>
        <taxon>Kitasatosporales</taxon>
        <taxon>Streptomycetaceae</taxon>
        <taxon>Streptomyces</taxon>
    </lineage>
</organism>
<reference evidence="1" key="1">
    <citation type="journal article" date="2014" name="Int. J. Syst. Evol. Microbiol.">
        <title>Complete genome sequence of Corynebacterium casei LMG S-19264T (=DSM 44701T), isolated from a smear-ripened cheese.</title>
        <authorList>
            <consortium name="US DOE Joint Genome Institute (JGI-PGF)"/>
            <person name="Walter F."/>
            <person name="Albersmeier A."/>
            <person name="Kalinowski J."/>
            <person name="Ruckert C."/>
        </authorList>
    </citation>
    <scope>NUCLEOTIDE SEQUENCE</scope>
    <source>
        <strain evidence="1">JCM 5069</strain>
    </source>
</reference>
<dbReference type="RefSeq" id="WP_229924424.1">
    <property type="nucleotide sequence ID" value="NZ_BNCD01000003.1"/>
</dbReference>
<keyword evidence="2" id="KW-1185">Reference proteome</keyword>
<reference evidence="1" key="2">
    <citation type="submission" date="2020-09" db="EMBL/GenBank/DDBJ databases">
        <authorList>
            <person name="Sun Q."/>
            <person name="Ohkuma M."/>
        </authorList>
    </citation>
    <scope>NUCLEOTIDE SEQUENCE</scope>
    <source>
        <strain evidence="1">JCM 5069</strain>
    </source>
</reference>
<sequence length="67" mass="7582">MCCRNGCVVRESPGAPAWRPAPGWRQLPLFAQSPRDYSRLALTDADLISPWLTWAKYLAHRLAETRG</sequence>
<accession>A0A919FWR7</accession>